<evidence type="ECO:0000259" key="4">
    <source>
        <dbReference type="PROSITE" id="PS51379"/>
    </source>
</evidence>
<proteinExistence type="predicted"/>
<accession>A0ABX2HVJ4</accession>
<feature type="domain" description="4Fe-4S ferredoxin-type" evidence="4">
    <location>
        <begin position="39"/>
        <end position="69"/>
    </location>
</feature>
<dbReference type="PROSITE" id="PS51379">
    <property type="entry name" value="4FE4S_FER_2"/>
    <property type="match status" value="2"/>
</dbReference>
<dbReference type="PANTHER" id="PTHR43122">
    <property type="entry name" value="FERREDOXIN SUBUNIT OF PYRUVATE:FLAVODOXIN OXIDOREDUCTASE-RELATED"/>
    <property type="match status" value="1"/>
</dbReference>
<keyword evidence="6" id="KW-1185">Reference proteome</keyword>
<keyword evidence="3" id="KW-0411">Iron-sulfur</keyword>
<dbReference type="InterPro" id="IPR017896">
    <property type="entry name" value="4Fe4S_Fe-S-bd"/>
</dbReference>
<protein>
    <submittedName>
        <fullName evidence="5">4Fe-4S dicluster domain-containing protein</fullName>
    </submittedName>
</protein>
<keyword evidence="1" id="KW-0479">Metal-binding</keyword>
<dbReference type="Gene3D" id="3.30.70.20">
    <property type="match status" value="1"/>
</dbReference>
<evidence type="ECO:0000256" key="3">
    <source>
        <dbReference type="ARBA" id="ARBA00023014"/>
    </source>
</evidence>
<dbReference type="EMBL" id="JAAITT010000070">
    <property type="protein sequence ID" value="NSJ52390.1"/>
    <property type="molecule type" value="Genomic_DNA"/>
</dbReference>
<gene>
    <name evidence="5" type="ORF">G5B36_27455</name>
</gene>
<evidence type="ECO:0000256" key="2">
    <source>
        <dbReference type="ARBA" id="ARBA00023004"/>
    </source>
</evidence>
<dbReference type="PROSITE" id="PS00198">
    <property type="entry name" value="4FE4S_FER_1"/>
    <property type="match status" value="1"/>
</dbReference>
<dbReference type="Proteomes" id="UP000669239">
    <property type="component" value="Unassembled WGS sequence"/>
</dbReference>
<dbReference type="Pfam" id="PF12838">
    <property type="entry name" value="Fer4_7"/>
    <property type="match status" value="1"/>
</dbReference>
<comment type="caution">
    <text evidence="5">The sequence shown here is derived from an EMBL/GenBank/DDBJ whole genome shotgun (WGS) entry which is preliminary data.</text>
</comment>
<name>A0ABX2HVJ4_9FIRM</name>
<organism evidence="5 6">
    <name type="scientific">Enterocloster aldenensis</name>
    <dbReference type="NCBI Taxonomy" id="358742"/>
    <lineage>
        <taxon>Bacteria</taxon>
        <taxon>Bacillati</taxon>
        <taxon>Bacillota</taxon>
        <taxon>Clostridia</taxon>
        <taxon>Lachnospirales</taxon>
        <taxon>Lachnospiraceae</taxon>
        <taxon>Enterocloster</taxon>
    </lineage>
</organism>
<sequence>MIMAKLEISRESCKSCGLCVDVCPRQVLEIGEGINKKGYRYVVDARPESCIACCMCAQVCPDCVIEVFK</sequence>
<dbReference type="PANTHER" id="PTHR43122:SF2">
    <property type="entry name" value="FERREDOXIN SUBUNIT OF PYRUVATE:FLAVODOXIN OXIDOREDUCTASE"/>
    <property type="match status" value="1"/>
</dbReference>
<dbReference type="InterPro" id="IPR017900">
    <property type="entry name" value="4Fe4S_Fe_S_CS"/>
</dbReference>
<evidence type="ECO:0000313" key="5">
    <source>
        <dbReference type="EMBL" id="NSJ52390.1"/>
    </source>
</evidence>
<keyword evidence="2" id="KW-0408">Iron</keyword>
<evidence type="ECO:0000256" key="1">
    <source>
        <dbReference type="ARBA" id="ARBA00022723"/>
    </source>
</evidence>
<reference evidence="5 6" key="1">
    <citation type="journal article" date="2020" name="Cell Host Microbe">
        <title>Functional and Genomic Variation between Human-Derived Isolates of Lachnospiraceae Reveals Inter- and Intra-Species Diversity.</title>
        <authorList>
            <person name="Sorbara M.T."/>
            <person name="Littmann E.R."/>
            <person name="Fontana E."/>
            <person name="Moody T.U."/>
            <person name="Kohout C.E."/>
            <person name="Gjonbalaj M."/>
            <person name="Eaton V."/>
            <person name="Seok R."/>
            <person name="Leiner I.M."/>
            <person name="Pamer E.G."/>
        </authorList>
    </citation>
    <scope>NUCLEOTIDE SEQUENCE [LARGE SCALE GENOMIC DNA]</scope>
    <source>
        <strain evidence="5 6">MSK.1.17</strain>
    </source>
</reference>
<feature type="domain" description="4Fe-4S ferredoxin-type" evidence="4">
    <location>
        <begin position="4"/>
        <end position="33"/>
    </location>
</feature>
<dbReference type="SUPFAM" id="SSF54862">
    <property type="entry name" value="4Fe-4S ferredoxins"/>
    <property type="match status" value="1"/>
</dbReference>
<evidence type="ECO:0000313" key="6">
    <source>
        <dbReference type="Proteomes" id="UP000669239"/>
    </source>
</evidence>